<feature type="compositionally biased region" description="Polar residues" evidence="1">
    <location>
        <begin position="11"/>
        <end position="27"/>
    </location>
</feature>
<dbReference type="EMBL" id="AWUE01017385">
    <property type="protein sequence ID" value="OMO87171.1"/>
    <property type="molecule type" value="Genomic_DNA"/>
</dbReference>
<proteinExistence type="predicted"/>
<feature type="region of interest" description="Disordered" evidence="1">
    <location>
        <begin position="1"/>
        <end position="27"/>
    </location>
</feature>
<keyword evidence="3" id="KW-1185">Reference proteome</keyword>
<dbReference type="AlphaFoldDB" id="A0A1R3IX79"/>
<sequence length="89" mass="10053">MEPPEPEVAPQPNTNSNSLSPSVRPQRSRVLSSKLQDFVYNLPPSINPSPAANPSANLELYTLKHLEELKKSREKIVRQVQVLEVFQFT</sequence>
<protein>
    <submittedName>
        <fullName evidence="2">Uncharacterized protein</fullName>
    </submittedName>
</protein>
<gene>
    <name evidence="2" type="ORF">COLO4_20763</name>
</gene>
<reference evidence="3" key="1">
    <citation type="submission" date="2013-09" db="EMBL/GenBank/DDBJ databases">
        <title>Corchorus olitorius genome sequencing.</title>
        <authorList>
            <person name="Alam M."/>
            <person name="Haque M.S."/>
            <person name="Islam M.S."/>
            <person name="Emdad E.M."/>
            <person name="Islam M.M."/>
            <person name="Ahmed B."/>
            <person name="Halim A."/>
            <person name="Hossen Q.M.M."/>
            <person name="Hossain M.Z."/>
            <person name="Ahmed R."/>
            <person name="Khan M.M."/>
            <person name="Islam R."/>
            <person name="Rashid M.M."/>
            <person name="Khan S.A."/>
            <person name="Rahman M.S."/>
            <person name="Alam M."/>
            <person name="Yahiya A.S."/>
            <person name="Khan M.S."/>
            <person name="Azam M.S."/>
            <person name="Haque T."/>
            <person name="Lashkar M.Z.H."/>
            <person name="Akhand A.I."/>
            <person name="Morshed G."/>
            <person name="Roy S."/>
            <person name="Uddin K.S."/>
            <person name="Rabeya T."/>
            <person name="Hossain A.S."/>
            <person name="Chowdhury A."/>
            <person name="Snigdha A.R."/>
            <person name="Mortoza M.S."/>
            <person name="Matin S.A."/>
            <person name="Hoque S.M.E."/>
            <person name="Islam M.K."/>
            <person name="Roy D.K."/>
            <person name="Haider R."/>
            <person name="Moosa M.M."/>
            <person name="Elias S.M."/>
            <person name="Hasan A.M."/>
            <person name="Jahan S."/>
            <person name="Shafiuddin M."/>
            <person name="Mahmood N."/>
            <person name="Shommy N.S."/>
        </authorList>
    </citation>
    <scope>NUCLEOTIDE SEQUENCE [LARGE SCALE GENOMIC DNA]</scope>
    <source>
        <strain evidence="3">cv. O-4</strain>
    </source>
</reference>
<evidence type="ECO:0000256" key="1">
    <source>
        <dbReference type="SAM" id="MobiDB-lite"/>
    </source>
</evidence>
<evidence type="ECO:0000313" key="2">
    <source>
        <dbReference type="EMBL" id="OMO87171.1"/>
    </source>
</evidence>
<accession>A0A1R3IX79</accession>
<name>A0A1R3IX79_9ROSI</name>
<comment type="caution">
    <text evidence="2">The sequence shown here is derived from an EMBL/GenBank/DDBJ whole genome shotgun (WGS) entry which is preliminary data.</text>
</comment>
<evidence type="ECO:0000313" key="3">
    <source>
        <dbReference type="Proteomes" id="UP000187203"/>
    </source>
</evidence>
<organism evidence="2 3">
    <name type="scientific">Corchorus olitorius</name>
    <dbReference type="NCBI Taxonomy" id="93759"/>
    <lineage>
        <taxon>Eukaryota</taxon>
        <taxon>Viridiplantae</taxon>
        <taxon>Streptophyta</taxon>
        <taxon>Embryophyta</taxon>
        <taxon>Tracheophyta</taxon>
        <taxon>Spermatophyta</taxon>
        <taxon>Magnoliopsida</taxon>
        <taxon>eudicotyledons</taxon>
        <taxon>Gunneridae</taxon>
        <taxon>Pentapetalae</taxon>
        <taxon>rosids</taxon>
        <taxon>malvids</taxon>
        <taxon>Malvales</taxon>
        <taxon>Malvaceae</taxon>
        <taxon>Grewioideae</taxon>
        <taxon>Apeibeae</taxon>
        <taxon>Corchorus</taxon>
    </lineage>
</organism>
<dbReference type="Proteomes" id="UP000187203">
    <property type="component" value="Unassembled WGS sequence"/>
</dbReference>